<organism evidence="1 2">
    <name type="scientific">Dactylosporangium siamense</name>
    <dbReference type="NCBI Taxonomy" id="685454"/>
    <lineage>
        <taxon>Bacteria</taxon>
        <taxon>Bacillati</taxon>
        <taxon>Actinomycetota</taxon>
        <taxon>Actinomycetes</taxon>
        <taxon>Micromonosporales</taxon>
        <taxon>Micromonosporaceae</taxon>
        <taxon>Dactylosporangium</taxon>
    </lineage>
</organism>
<accession>A0A919UBI1</accession>
<reference evidence="1" key="1">
    <citation type="submission" date="2021-01" db="EMBL/GenBank/DDBJ databases">
        <title>Whole genome shotgun sequence of Dactylosporangium siamense NBRC 106093.</title>
        <authorList>
            <person name="Komaki H."/>
            <person name="Tamura T."/>
        </authorList>
    </citation>
    <scope>NUCLEOTIDE SEQUENCE</scope>
    <source>
        <strain evidence="1">NBRC 106093</strain>
    </source>
</reference>
<name>A0A919UBI1_9ACTN</name>
<dbReference type="InterPro" id="IPR035944">
    <property type="entry name" value="YfbM-like_sf"/>
</dbReference>
<dbReference type="SUPFAM" id="SSF111069">
    <property type="entry name" value="Hypothetical protein yfbM"/>
    <property type="match status" value="1"/>
</dbReference>
<dbReference type="RefSeq" id="WP_203851199.1">
    <property type="nucleotide sequence ID" value="NZ_BAAAVW010000024.1"/>
</dbReference>
<dbReference type="Pfam" id="PF08974">
    <property type="entry name" value="DUF1877"/>
    <property type="match status" value="1"/>
</dbReference>
<evidence type="ECO:0008006" key="3">
    <source>
        <dbReference type="Google" id="ProtNLM"/>
    </source>
</evidence>
<dbReference type="Gene3D" id="3.40.1760.10">
    <property type="entry name" value="YfbM-like super family"/>
    <property type="match status" value="1"/>
</dbReference>
<gene>
    <name evidence="1" type="ORF">Dsi01nite_075650</name>
</gene>
<sequence length="155" mass="17077">MSMITQYARLRDGDLADLRDLLRTDHFAANDQITDRPHIDIDKAWGGLEFLLAQVDAPVDVISGGVPITDEQWGYDSPRVLTPDEVATAAAFLDTTPFGSLAAHYEPAALIADDVYPKIWHDPTSLDYLRQSYEALATFFHAAAAEGDSVLIWVS</sequence>
<keyword evidence="2" id="KW-1185">Reference proteome</keyword>
<proteinExistence type="predicted"/>
<evidence type="ECO:0000313" key="2">
    <source>
        <dbReference type="Proteomes" id="UP000660611"/>
    </source>
</evidence>
<dbReference type="AlphaFoldDB" id="A0A919UBI1"/>
<protein>
    <recommendedName>
        <fullName evidence="3">DUF1877 family protein</fullName>
    </recommendedName>
</protein>
<dbReference type="EMBL" id="BONQ01000120">
    <property type="protein sequence ID" value="GIG49524.1"/>
    <property type="molecule type" value="Genomic_DNA"/>
</dbReference>
<dbReference type="Proteomes" id="UP000660611">
    <property type="component" value="Unassembled WGS sequence"/>
</dbReference>
<evidence type="ECO:0000313" key="1">
    <source>
        <dbReference type="EMBL" id="GIG49524.1"/>
    </source>
</evidence>
<dbReference type="InterPro" id="IPR015068">
    <property type="entry name" value="DUF1877"/>
</dbReference>
<comment type="caution">
    <text evidence="1">The sequence shown here is derived from an EMBL/GenBank/DDBJ whole genome shotgun (WGS) entry which is preliminary data.</text>
</comment>